<reference evidence="2 3" key="1">
    <citation type="journal article" date="2013" name="BMC Genomics">
        <title>Reconstruction of the lipid metabolism for the microalga Monoraphidium neglectum from its genome sequence reveals characteristics suitable for biofuel production.</title>
        <authorList>
            <person name="Bogen C."/>
            <person name="Al-Dilaimi A."/>
            <person name="Albersmeier A."/>
            <person name="Wichmann J."/>
            <person name="Grundmann M."/>
            <person name="Rupp O."/>
            <person name="Lauersen K.J."/>
            <person name="Blifernez-Klassen O."/>
            <person name="Kalinowski J."/>
            <person name="Goesmann A."/>
            <person name="Mussgnug J.H."/>
            <person name="Kruse O."/>
        </authorList>
    </citation>
    <scope>NUCLEOTIDE SEQUENCE [LARGE SCALE GENOMIC DNA]</scope>
    <source>
        <strain evidence="2 3">SAG 48.87</strain>
    </source>
</reference>
<protein>
    <submittedName>
        <fullName evidence="2">Uncharacterized protein</fullName>
    </submittedName>
</protein>
<evidence type="ECO:0000313" key="3">
    <source>
        <dbReference type="Proteomes" id="UP000054498"/>
    </source>
</evidence>
<evidence type="ECO:0000313" key="2">
    <source>
        <dbReference type="EMBL" id="KIY95959.1"/>
    </source>
</evidence>
<name>A0A0D2LWW7_9CHLO</name>
<dbReference type="AlphaFoldDB" id="A0A0D2LWW7"/>
<dbReference type="KEGG" id="mng:MNEG_12004"/>
<gene>
    <name evidence="2" type="ORF">MNEG_12004</name>
</gene>
<feature type="compositionally biased region" description="Low complexity" evidence="1">
    <location>
        <begin position="12"/>
        <end position="24"/>
    </location>
</feature>
<sequence>MPARSVATDPLPAGRPGVPEVAGAPAGGAVSGNWQQATHGGFDASDRDQDNRAPYYFSSDPFSGAWYRTDASATAGESQAKKVFRATAPKLSVRDRGMQQQRNLQLLRVYLSAQLHNSRAFCTAANVSLHLAGCFDADLSARFERVQETVERRLCQELQLDGRDRLIPASAIDSTARLASSAVKRYVYRMQLDYERAMVEQMRQGACTEGCDDVPEDETPGGYIDRFVLAASDPDVKQQLSTRQMVTIVSGGFHTAVAALWAGRRASPDLLRISNSGDHDLLFRRLADEAPLLDDDVRFGP</sequence>
<keyword evidence="3" id="KW-1185">Reference proteome</keyword>
<dbReference type="EMBL" id="KK103228">
    <property type="protein sequence ID" value="KIY95959.1"/>
    <property type="molecule type" value="Genomic_DNA"/>
</dbReference>
<organism evidence="2 3">
    <name type="scientific">Monoraphidium neglectum</name>
    <dbReference type="NCBI Taxonomy" id="145388"/>
    <lineage>
        <taxon>Eukaryota</taxon>
        <taxon>Viridiplantae</taxon>
        <taxon>Chlorophyta</taxon>
        <taxon>core chlorophytes</taxon>
        <taxon>Chlorophyceae</taxon>
        <taxon>CS clade</taxon>
        <taxon>Sphaeropleales</taxon>
        <taxon>Selenastraceae</taxon>
        <taxon>Monoraphidium</taxon>
    </lineage>
</organism>
<feature type="region of interest" description="Disordered" evidence="1">
    <location>
        <begin position="1"/>
        <end position="28"/>
    </location>
</feature>
<dbReference type="RefSeq" id="XP_013894979.1">
    <property type="nucleotide sequence ID" value="XM_014039525.1"/>
</dbReference>
<dbReference type="Proteomes" id="UP000054498">
    <property type="component" value="Unassembled WGS sequence"/>
</dbReference>
<accession>A0A0D2LWW7</accession>
<proteinExistence type="predicted"/>
<dbReference type="GeneID" id="25729323"/>
<evidence type="ECO:0000256" key="1">
    <source>
        <dbReference type="SAM" id="MobiDB-lite"/>
    </source>
</evidence>